<comment type="caution">
    <text evidence="2">The sequence shown here is derived from an EMBL/GenBank/DDBJ whole genome shotgun (WGS) entry which is preliminary data.</text>
</comment>
<reference evidence="2" key="1">
    <citation type="submission" date="2021-12" db="EMBL/GenBank/DDBJ databases">
        <authorList>
            <person name="Rodrigo-Torres L."/>
            <person name="Arahal R. D."/>
            <person name="Lucena T."/>
        </authorList>
    </citation>
    <scope>NUCLEOTIDE SEQUENCE</scope>
    <source>
        <strain evidence="2">CECT 8858</strain>
    </source>
</reference>
<name>A0ABN8ERA7_9BACT</name>
<dbReference type="Gene3D" id="2.130.10.10">
    <property type="entry name" value="YVTN repeat-like/Quinoprotein amine dehydrogenase"/>
    <property type="match status" value="1"/>
</dbReference>
<dbReference type="SUPFAM" id="SSF50969">
    <property type="entry name" value="YVTN repeat-like/Quinoprotein amine dehydrogenase"/>
    <property type="match status" value="1"/>
</dbReference>
<dbReference type="EMBL" id="CAKLPY010000001">
    <property type="protein sequence ID" value="CAH0995425.1"/>
    <property type="molecule type" value="Genomic_DNA"/>
</dbReference>
<dbReference type="PANTHER" id="PTHR47197">
    <property type="entry name" value="PROTEIN NIRF"/>
    <property type="match status" value="1"/>
</dbReference>
<dbReference type="InterPro" id="IPR015943">
    <property type="entry name" value="WD40/YVTN_repeat-like_dom_sf"/>
</dbReference>
<dbReference type="InterPro" id="IPR051200">
    <property type="entry name" value="Host-pathogen_enzymatic-act"/>
</dbReference>
<evidence type="ECO:0000313" key="3">
    <source>
        <dbReference type="Proteomes" id="UP000837932"/>
    </source>
</evidence>
<feature type="chain" id="PRO_5045471888" description="WD40 repeat domain-containing protein" evidence="1">
    <location>
        <begin position="24"/>
        <end position="432"/>
    </location>
</feature>
<feature type="signal peptide" evidence="1">
    <location>
        <begin position="1"/>
        <end position="23"/>
    </location>
</feature>
<sequence>MSLFHMKKLLISLLILTSIHSFSQKLSFDAKGIIAISDADMAASAFFDGKIFKEKGSKDVFSTIKFPIEKYGDELKNIVVSNSAINSGRAMAISPINHIAYVIESRGSIPDNTTEVRSINTDFPAGGFISVVDISDVNQPKILYKFPTGKNPLSVDISPNGEYLAICSEETGKEFQILELDTAGKPVRIINKPQDFPEGKVTDITWHPNNNYLVFTMEESKEIGLLKVTRDGPTTKIIRLDVIGRTLKVGTLPSAGQFTPDGKFYLVPDLKIPLGTKPDSEITGDMFVLKFNLDGNGDHFLITKTRLGEKPTGFAISPNGNLVVVINAKQTYYSWESSELNKKASLSLYKLANDGMLSNAGDYDFEGILPKSVIFDNSGQNIAVSVFDYYNFGKHFGGIEFWKVHNGDKPSLQKQDFKLFMPRGCHGIQIIK</sequence>
<dbReference type="PANTHER" id="PTHR47197:SF3">
    <property type="entry name" value="DIHYDRO-HEME D1 DEHYDROGENASE"/>
    <property type="match status" value="1"/>
</dbReference>
<proteinExistence type="predicted"/>
<evidence type="ECO:0000256" key="1">
    <source>
        <dbReference type="SAM" id="SignalP"/>
    </source>
</evidence>
<accession>A0ABN8ERA7</accession>
<keyword evidence="3" id="KW-1185">Reference proteome</keyword>
<evidence type="ECO:0008006" key="4">
    <source>
        <dbReference type="Google" id="ProtNLM"/>
    </source>
</evidence>
<protein>
    <recommendedName>
        <fullName evidence="4">WD40 repeat domain-containing protein</fullName>
    </recommendedName>
</protein>
<evidence type="ECO:0000313" key="2">
    <source>
        <dbReference type="EMBL" id="CAH0995425.1"/>
    </source>
</evidence>
<organism evidence="2 3">
    <name type="scientific">Emticicia aquatica</name>
    <dbReference type="NCBI Taxonomy" id="1681835"/>
    <lineage>
        <taxon>Bacteria</taxon>
        <taxon>Pseudomonadati</taxon>
        <taxon>Bacteroidota</taxon>
        <taxon>Cytophagia</taxon>
        <taxon>Cytophagales</taxon>
        <taxon>Leadbetterellaceae</taxon>
        <taxon>Emticicia</taxon>
    </lineage>
</organism>
<gene>
    <name evidence="2" type="ORF">EMA8858_01547</name>
</gene>
<dbReference type="InterPro" id="IPR011044">
    <property type="entry name" value="Quino_amine_DH_bsu"/>
</dbReference>
<dbReference type="Proteomes" id="UP000837932">
    <property type="component" value="Unassembled WGS sequence"/>
</dbReference>
<keyword evidence="1" id="KW-0732">Signal</keyword>